<evidence type="ECO:0000256" key="7">
    <source>
        <dbReference type="SAM" id="Phobius"/>
    </source>
</evidence>
<sequence>MPPSTVPLATTDASPSLGDPYSAREADTTFRKITWRLLPFLFVSFVVSQIDRTNIAFAKLQFMHDLGLNDAAYGLGASMFLLGYILFEVPSNLYIQKVGARATLMRIMLLWGIASVAMSTVRTPMGLYVMRFLLGVAEAGFFPGVMLYLSQWFPDARRGRITSVFLMSVVLSGMVGGPLAGYIMTAFAGAHGLAGWQVLFVYEGLPAIALGVVAYFVLADSPEQAAWLTPRERAIVADALRQKRSQATPGHGLRLALRDPRVYIAGFVYFAIFAGLNTLGYWLPSVLREIAASDLVTVGLLSTIPYCVSLIAMYACSRHSDSRRERRWHIAVALCVAAGGFAFVAHGDGSRVPVMLSLTCAMAASFSALSVFWTIPPVYLTGPTVASGIAMISSIGGVAAFLSPILVGWVKTRTGSFSLAFDALAVLLLAGTVVLLRGIPAHALRETSRSGSPGQG</sequence>
<evidence type="ECO:0000313" key="9">
    <source>
        <dbReference type="EMBL" id="TDG21304.1"/>
    </source>
</evidence>
<feature type="transmembrane region" description="Helical" evidence="7">
    <location>
        <begin position="385"/>
        <end position="407"/>
    </location>
</feature>
<gene>
    <name evidence="9" type="ORF">EYW47_23450</name>
</gene>
<evidence type="ECO:0000256" key="1">
    <source>
        <dbReference type="ARBA" id="ARBA00004141"/>
    </source>
</evidence>
<feature type="transmembrane region" description="Helical" evidence="7">
    <location>
        <begin position="328"/>
        <end position="346"/>
    </location>
</feature>
<evidence type="ECO:0000259" key="8">
    <source>
        <dbReference type="PROSITE" id="PS50850"/>
    </source>
</evidence>
<reference evidence="9 10" key="1">
    <citation type="submission" date="2019-03" db="EMBL/GenBank/DDBJ databases">
        <title>Paraburkholderia sp. 4M-K11, isolated from subtropical forest soil.</title>
        <authorList>
            <person name="Gao Z.-H."/>
            <person name="Qiu L.-H."/>
        </authorList>
    </citation>
    <scope>NUCLEOTIDE SEQUENCE [LARGE SCALE GENOMIC DNA]</scope>
    <source>
        <strain evidence="9 10">4M-K11</strain>
    </source>
</reference>
<dbReference type="PROSITE" id="PS50850">
    <property type="entry name" value="MFS"/>
    <property type="match status" value="1"/>
</dbReference>
<comment type="caution">
    <text evidence="9">The sequence shown here is derived from an EMBL/GenBank/DDBJ whole genome shotgun (WGS) entry which is preliminary data.</text>
</comment>
<protein>
    <submittedName>
        <fullName evidence="9">MFS transporter</fullName>
    </submittedName>
</protein>
<evidence type="ECO:0000256" key="6">
    <source>
        <dbReference type="SAM" id="MobiDB-lite"/>
    </source>
</evidence>
<feature type="transmembrane region" description="Helical" evidence="7">
    <location>
        <begin position="127"/>
        <end position="149"/>
    </location>
</feature>
<feature type="transmembrane region" description="Helical" evidence="7">
    <location>
        <begin position="419"/>
        <end position="439"/>
    </location>
</feature>
<dbReference type="Pfam" id="PF07690">
    <property type="entry name" value="MFS_1"/>
    <property type="match status" value="1"/>
</dbReference>
<organism evidence="9 10">
    <name type="scientific">Paraburkholderia silviterrae</name>
    <dbReference type="NCBI Taxonomy" id="2528715"/>
    <lineage>
        <taxon>Bacteria</taxon>
        <taxon>Pseudomonadati</taxon>
        <taxon>Pseudomonadota</taxon>
        <taxon>Betaproteobacteria</taxon>
        <taxon>Burkholderiales</taxon>
        <taxon>Burkholderiaceae</taxon>
        <taxon>Paraburkholderia</taxon>
    </lineage>
</organism>
<evidence type="ECO:0000313" key="10">
    <source>
        <dbReference type="Proteomes" id="UP000295722"/>
    </source>
</evidence>
<dbReference type="FunFam" id="1.20.1250.20:FF:000018">
    <property type="entry name" value="MFS transporter permease"/>
    <property type="match status" value="1"/>
</dbReference>
<keyword evidence="3 7" id="KW-0812">Transmembrane</keyword>
<evidence type="ECO:0000256" key="5">
    <source>
        <dbReference type="ARBA" id="ARBA00023136"/>
    </source>
</evidence>
<dbReference type="InterPro" id="IPR020846">
    <property type="entry name" value="MFS_dom"/>
</dbReference>
<dbReference type="OrthoDB" id="5441967at2"/>
<keyword evidence="10" id="KW-1185">Reference proteome</keyword>
<feature type="region of interest" description="Disordered" evidence="6">
    <location>
        <begin position="1"/>
        <end position="20"/>
    </location>
</feature>
<keyword evidence="4 7" id="KW-1133">Transmembrane helix</keyword>
<evidence type="ECO:0000256" key="4">
    <source>
        <dbReference type="ARBA" id="ARBA00022989"/>
    </source>
</evidence>
<feature type="transmembrane region" description="Helical" evidence="7">
    <location>
        <begin position="352"/>
        <end position="373"/>
    </location>
</feature>
<dbReference type="CDD" id="cd17319">
    <property type="entry name" value="MFS_ExuT_GudP_like"/>
    <property type="match status" value="1"/>
</dbReference>
<dbReference type="EMBL" id="SMRP01000012">
    <property type="protein sequence ID" value="TDG21304.1"/>
    <property type="molecule type" value="Genomic_DNA"/>
</dbReference>
<dbReference type="GO" id="GO:0022857">
    <property type="term" value="F:transmembrane transporter activity"/>
    <property type="evidence" value="ECO:0007669"/>
    <property type="project" value="InterPro"/>
</dbReference>
<proteinExistence type="predicted"/>
<feature type="transmembrane region" description="Helical" evidence="7">
    <location>
        <begin position="196"/>
        <end position="218"/>
    </location>
</feature>
<dbReference type="SUPFAM" id="SSF103473">
    <property type="entry name" value="MFS general substrate transporter"/>
    <property type="match status" value="1"/>
</dbReference>
<dbReference type="GO" id="GO:0016020">
    <property type="term" value="C:membrane"/>
    <property type="evidence" value="ECO:0007669"/>
    <property type="project" value="UniProtKB-SubCell"/>
</dbReference>
<dbReference type="InterPro" id="IPR011701">
    <property type="entry name" value="MFS"/>
</dbReference>
<evidence type="ECO:0000256" key="3">
    <source>
        <dbReference type="ARBA" id="ARBA00022692"/>
    </source>
</evidence>
<feature type="domain" description="Major facilitator superfamily (MFS) profile" evidence="8">
    <location>
        <begin position="37"/>
        <end position="443"/>
    </location>
</feature>
<keyword evidence="2" id="KW-0813">Transport</keyword>
<dbReference type="PANTHER" id="PTHR43791:SF36">
    <property type="entry name" value="TRANSPORTER, PUTATIVE (AFU_ORTHOLOGUE AFUA_6G08340)-RELATED"/>
    <property type="match status" value="1"/>
</dbReference>
<feature type="transmembrane region" description="Helical" evidence="7">
    <location>
        <begin position="262"/>
        <end position="283"/>
    </location>
</feature>
<feature type="transmembrane region" description="Helical" evidence="7">
    <location>
        <begin position="71"/>
        <end position="91"/>
    </location>
</feature>
<dbReference type="RefSeq" id="WP_133197213.1">
    <property type="nucleotide sequence ID" value="NZ_JBHUCW010000022.1"/>
</dbReference>
<dbReference type="Proteomes" id="UP000295722">
    <property type="component" value="Unassembled WGS sequence"/>
</dbReference>
<feature type="transmembrane region" description="Helical" evidence="7">
    <location>
        <begin position="103"/>
        <end position="121"/>
    </location>
</feature>
<evidence type="ECO:0000256" key="2">
    <source>
        <dbReference type="ARBA" id="ARBA00022448"/>
    </source>
</evidence>
<dbReference type="InterPro" id="IPR036259">
    <property type="entry name" value="MFS_trans_sf"/>
</dbReference>
<keyword evidence="5 7" id="KW-0472">Membrane</keyword>
<dbReference type="PANTHER" id="PTHR43791">
    <property type="entry name" value="PERMEASE-RELATED"/>
    <property type="match status" value="1"/>
</dbReference>
<accession>A0A4V2ZYN9</accession>
<feature type="transmembrane region" description="Helical" evidence="7">
    <location>
        <begin position="295"/>
        <end position="316"/>
    </location>
</feature>
<dbReference type="Gene3D" id="1.20.1250.20">
    <property type="entry name" value="MFS general substrate transporter like domains"/>
    <property type="match status" value="2"/>
</dbReference>
<name>A0A4V2ZYN9_9BURK</name>
<dbReference type="AlphaFoldDB" id="A0A4V2ZYN9"/>
<comment type="subcellular location">
    <subcellularLocation>
        <location evidence="1">Membrane</location>
        <topology evidence="1">Multi-pass membrane protein</topology>
    </subcellularLocation>
</comment>
<feature type="transmembrane region" description="Helical" evidence="7">
    <location>
        <begin position="161"/>
        <end position="184"/>
    </location>
</feature>